<dbReference type="Proteomes" id="UP000799778">
    <property type="component" value="Unassembled WGS sequence"/>
</dbReference>
<organism evidence="2 3">
    <name type="scientific">Aaosphaeria arxii CBS 175.79</name>
    <dbReference type="NCBI Taxonomy" id="1450172"/>
    <lineage>
        <taxon>Eukaryota</taxon>
        <taxon>Fungi</taxon>
        <taxon>Dikarya</taxon>
        <taxon>Ascomycota</taxon>
        <taxon>Pezizomycotina</taxon>
        <taxon>Dothideomycetes</taxon>
        <taxon>Pleosporomycetidae</taxon>
        <taxon>Pleosporales</taxon>
        <taxon>Pleosporales incertae sedis</taxon>
        <taxon>Aaosphaeria</taxon>
    </lineage>
</organism>
<keyword evidence="2" id="KW-0223">Dioxygenase</keyword>
<proteinExistence type="predicted"/>
<dbReference type="Gene3D" id="3.20.20.150">
    <property type="entry name" value="Divalent-metal-dependent TIM barrel enzymes"/>
    <property type="match status" value="1"/>
</dbReference>
<dbReference type="PANTHER" id="PTHR12110">
    <property type="entry name" value="HYDROXYPYRUVATE ISOMERASE"/>
    <property type="match status" value="1"/>
</dbReference>
<reference evidence="2" key="1">
    <citation type="journal article" date="2020" name="Stud. Mycol.">
        <title>101 Dothideomycetes genomes: a test case for predicting lifestyles and emergence of pathogens.</title>
        <authorList>
            <person name="Haridas S."/>
            <person name="Albert R."/>
            <person name="Binder M."/>
            <person name="Bloem J."/>
            <person name="Labutti K."/>
            <person name="Salamov A."/>
            <person name="Andreopoulos B."/>
            <person name="Baker S."/>
            <person name="Barry K."/>
            <person name="Bills G."/>
            <person name="Bluhm B."/>
            <person name="Cannon C."/>
            <person name="Castanera R."/>
            <person name="Culley D."/>
            <person name="Daum C."/>
            <person name="Ezra D."/>
            <person name="Gonzalez J."/>
            <person name="Henrissat B."/>
            <person name="Kuo A."/>
            <person name="Liang C."/>
            <person name="Lipzen A."/>
            <person name="Lutzoni F."/>
            <person name="Magnuson J."/>
            <person name="Mondo S."/>
            <person name="Nolan M."/>
            <person name="Ohm R."/>
            <person name="Pangilinan J."/>
            <person name="Park H.-J."/>
            <person name="Ramirez L."/>
            <person name="Alfaro M."/>
            <person name="Sun H."/>
            <person name="Tritt A."/>
            <person name="Yoshinaga Y."/>
            <person name="Zwiers L.-H."/>
            <person name="Turgeon B."/>
            <person name="Goodwin S."/>
            <person name="Spatafora J."/>
            <person name="Crous P."/>
            <person name="Grigoriev I."/>
        </authorList>
    </citation>
    <scope>NUCLEOTIDE SEQUENCE</scope>
    <source>
        <strain evidence="2">CBS 175.79</strain>
    </source>
</reference>
<protein>
    <submittedName>
        <fullName evidence="2">4-hydroxyphenylpyruvate dioxygenase</fullName>
    </submittedName>
</protein>
<name>A0A6A5XVS3_9PLEO</name>
<dbReference type="AlphaFoldDB" id="A0A6A5XVS3"/>
<evidence type="ECO:0000313" key="3">
    <source>
        <dbReference type="Proteomes" id="UP000799778"/>
    </source>
</evidence>
<evidence type="ECO:0000259" key="1">
    <source>
        <dbReference type="Pfam" id="PF01261"/>
    </source>
</evidence>
<accession>A0A6A5XVS3</accession>
<dbReference type="RefSeq" id="XP_033385398.1">
    <property type="nucleotide sequence ID" value="XM_033524994.1"/>
</dbReference>
<dbReference type="PANTHER" id="PTHR12110:SF38">
    <property type="entry name" value="DIOXYGENASE, PUTATIVE (AFU_ORTHOLOGUE AFUA_6G00240)-RELATED"/>
    <property type="match status" value="1"/>
</dbReference>
<sequence length="337" mass="37674">MQVLKKNKFAIGTSSLGLHPTHLLDQKLHAAAKHGFTGVEIVYQDLSTYSTHHSLPILTAAQHIHTLCTTLNLTILSLCPFENYEGALSPLSSRLALASTWLTIARALQTPHIQVPAQFAQETSSTPLSTIVSDLQALADLAASESPAIRIAYEPMSWSVHHSTWESLIPLLTAVDRPNFGVCIDTFHLASKLWGNPRDAVTGKYPGADEALRDSLERFVRDFPLEKLFYIQLSDGERFEDVYSKSHPWYVEGEAMEFSWSRHGRPFPGESELGAYFPMEEMVRALVVEKGFEGWVSFETFDRRMRGEGVGVEKCAERAERSLRWLDGELAGAKEKL</sequence>
<dbReference type="InterPro" id="IPR036237">
    <property type="entry name" value="Xyl_isomerase-like_sf"/>
</dbReference>
<evidence type="ECO:0000313" key="2">
    <source>
        <dbReference type="EMBL" id="KAF2017059.1"/>
    </source>
</evidence>
<keyword evidence="2" id="KW-0560">Oxidoreductase</keyword>
<keyword evidence="3" id="KW-1185">Reference proteome</keyword>
<keyword evidence="2" id="KW-0670">Pyruvate</keyword>
<dbReference type="GeneID" id="54282391"/>
<feature type="domain" description="Xylose isomerase-like TIM barrel" evidence="1">
    <location>
        <begin position="29"/>
        <end position="326"/>
    </location>
</feature>
<dbReference type="Pfam" id="PF01261">
    <property type="entry name" value="AP_endonuc_2"/>
    <property type="match status" value="1"/>
</dbReference>
<dbReference type="InterPro" id="IPR013022">
    <property type="entry name" value="Xyl_isomerase-like_TIM-brl"/>
</dbReference>
<dbReference type="GO" id="GO:0051213">
    <property type="term" value="F:dioxygenase activity"/>
    <property type="evidence" value="ECO:0007669"/>
    <property type="project" value="UniProtKB-KW"/>
</dbReference>
<dbReference type="EMBL" id="ML978068">
    <property type="protein sequence ID" value="KAF2017059.1"/>
    <property type="molecule type" value="Genomic_DNA"/>
</dbReference>
<dbReference type="SUPFAM" id="SSF51658">
    <property type="entry name" value="Xylose isomerase-like"/>
    <property type="match status" value="1"/>
</dbReference>
<gene>
    <name evidence="2" type="ORF">BU24DRAFT_388004</name>
</gene>
<dbReference type="InterPro" id="IPR050312">
    <property type="entry name" value="IolE/XylAMocC-like"/>
</dbReference>
<dbReference type="OrthoDB" id="5360893at2759"/>